<dbReference type="Proteomes" id="UP000254649">
    <property type="component" value="Unassembled WGS sequence"/>
</dbReference>
<feature type="transmembrane region" description="Helical" evidence="1">
    <location>
        <begin position="145"/>
        <end position="165"/>
    </location>
</feature>
<feature type="transmembrane region" description="Helical" evidence="1">
    <location>
        <begin position="12"/>
        <end position="32"/>
    </location>
</feature>
<keyword evidence="1" id="KW-0812">Transmembrane</keyword>
<protein>
    <submittedName>
        <fullName evidence="2">Uncharacterized protein</fullName>
    </submittedName>
</protein>
<proteinExistence type="predicted"/>
<evidence type="ECO:0000313" key="2">
    <source>
        <dbReference type="EMBL" id="SUT91105.1"/>
    </source>
</evidence>
<dbReference type="AlphaFoldDB" id="A0A380TS77"/>
<gene>
    <name evidence="2" type="ORF">NCTC10801_01373</name>
</gene>
<organism evidence="2 3">
    <name type="scientific">[Actinobacillus] rossii</name>
    <dbReference type="NCBI Taxonomy" id="123820"/>
    <lineage>
        <taxon>Bacteria</taxon>
        <taxon>Pseudomonadati</taxon>
        <taxon>Pseudomonadota</taxon>
        <taxon>Gammaproteobacteria</taxon>
        <taxon>Pasteurellales</taxon>
        <taxon>Pasteurellaceae</taxon>
    </lineage>
</organism>
<name>A0A380TS77_9PAST</name>
<keyword evidence="3" id="KW-1185">Reference proteome</keyword>
<feature type="transmembrane region" description="Helical" evidence="1">
    <location>
        <begin position="241"/>
        <end position="260"/>
    </location>
</feature>
<feature type="transmembrane region" description="Helical" evidence="1">
    <location>
        <begin position="215"/>
        <end position="234"/>
    </location>
</feature>
<evidence type="ECO:0000256" key="1">
    <source>
        <dbReference type="SAM" id="Phobius"/>
    </source>
</evidence>
<keyword evidence="1" id="KW-0472">Membrane</keyword>
<accession>A0A380TS77</accession>
<feature type="transmembrane region" description="Helical" evidence="1">
    <location>
        <begin position="172"/>
        <end position="195"/>
    </location>
</feature>
<keyword evidence="1" id="KW-1133">Transmembrane helix</keyword>
<dbReference type="OrthoDB" id="5915482at2"/>
<feature type="transmembrane region" description="Helical" evidence="1">
    <location>
        <begin position="92"/>
        <end position="110"/>
    </location>
</feature>
<feature type="transmembrane region" description="Helical" evidence="1">
    <location>
        <begin position="69"/>
        <end position="86"/>
    </location>
</feature>
<feature type="transmembrane region" description="Helical" evidence="1">
    <location>
        <begin position="117"/>
        <end position="133"/>
    </location>
</feature>
<reference evidence="2 3" key="1">
    <citation type="submission" date="2018-06" db="EMBL/GenBank/DDBJ databases">
        <authorList>
            <consortium name="Pathogen Informatics"/>
            <person name="Doyle S."/>
        </authorList>
    </citation>
    <scope>NUCLEOTIDE SEQUENCE [LARGE SCALE GENOMIC DNA]</scope>
    <source>
        <strain evidence="2 3">NCTC10801</strain>
    </source>
</reference>
<feature type="transmembrane region" description="Helical" evidence="1">
    <location>
        <begin position="38"/>
        <end position="57"/>
    </location>
</feature>
<dbReference type="EMBL" id="UFRQ01000003">
    <property type="protein sequence ID" value="SUT91105.1"/>
    <property type="molecule type" value="Genomic_DNA"/>
</dbReference>
<evidence type="ECO:0000313" key="3">
    <source>
        <dbReference type="Proteomes" id="UP000254649"/>
    </source>
</evidence>
<sequence>MSHEETHPKLTALQSLLPIFMLLSMDYLGSVLVGNFALSRYSLGIIFVEILLLLVFMKGQICNGQRSRLINANNYLAIFFGIWLAISALQGAISLLLFSVIGLAIIGIIYLRNYLRLAACLSLFSIMVYLYMVNQIDQASLRWLYYNPISQMLLGVFLANILLLISRNRLQGLIGLLPFVMAILLVVNVIYTLVILACLPERILVAKTVPFELPILVYFSLHIVMMGIIAFHILRNIKLDYFNLILLFFIAASLPIWLGFLTI</sequence>